<dbReference type="GO" id="GO:0050661">
    <property type="term" value="F:NADP binding"/>
    <property type="evidence" value="ECO:0007669"/>
    <property type="project" value="InterPro"/>
</dbReference>
<dbReference type="InterPro" id="IPR028939">
    <property type="entry name" value="P5C_Rdtase_cat_N"/>
</dbReference>
<dbReference type="GO" id="GO:0016651">
    <property type="term" value="F:oxidoreductase activity, acting on NAD(P)H"/>
    <property type="evidence" value="ECO:0007669"/>
    <property type="project" value="InterPro"/>
</dbReference>
<comment type="caution">
    <text evidence="3">The sequence shown here is derived from an EMBL/GenBank/DDBJ whole genome shotgun (WGS) entry which is preliminary data.</text>
</comment>
<evidence type="ECO:0000256" key="1">
    <source>
        <dbReference type="ARBA" id="ARBA00023002"/>
    </source>
</evidence>
<gene>
    <name evidence="3" type="primary">npdG</name>
    <name evidence="3" type="ORF">C0081_05140</name>
</gene>
<keyword evidence="4" id="KW-1185">Reference proteome</keyword>
<dbReference type="GO" id="GO:0015677">
    <property type="term" value="P:copper ion import"/>
    <property type="evidence" value="ECO:0007669"/>
    <property type="project" value="TreeGrafter"/>
</dbReference>
<dbReference type="SUPFAM" id="SSF51735">
    <property type="entry name" value="NAD(P)-binding Rossmann-fold domains"/>
    <property type="match status" value="1"/>
</dbReference>
<dbReference type="GO" id="GO:0070967">
    <property type="term" value="F:coenzyme F420 binding"/>
    <property type="evidence" value="ECO:0007669"/>
    <property type="project" value="InterPro"/>
</dbReference>
<dbReference type="GO" id="GO:0008823">
    <property type="term" value="F:cupric reductase (NADH) activity"/>
    <property type="evidence" value="ECO:0007669"/>
    <property type="project" value="TreeGrafter"/>
</dbReference>
<evidence type="ECO:0000313" key="3">
    <source>
        <dbReference type="EMBL" id="PLW78241.1"/>
    </source>
</evidence>
<reference evidence="3 4" key="1">
    <citation type="submission" date="2018-01" db="EMBL/GenBank/DDBJ databases">
        <title>The draft genome sequence of Cohaesibacter sp. H1304.</title>
        <authorList>
            <person name="Wang N.-N."/>
            <person name="Du Z.-J."/>
        </authorList>
    </citation>
    <scope>NUCLEOTIDE SEQUENCE [LARGE SCALE GENOMIC DNA]</scope>
    <source>
        <strain evidence="3 4">H1304</strain>
    </source>
</reference>
<proteinExistence type="predicted"/>
<dbReference type="PANTHER" id="PTHR14239:SF0">
    <property type="entry name" value="F420-DEPENDENT NADP REDUCTASE"/>
    <property type="match status" value="1"/>
</dbReference>
<dbReference type="OrthoDB" id="5738121at2"/>
<dbReference type="NCBIfam" id="TIGR01915">
    <property type="entry name" value="npdG"/>
    <property type="match status" value="1"/>
</dbReference>
<dbReference type="GO" id="GO:0005886">
    <property type="term" value="C:plasma membrane"/>
    <property type="evidence" value="ECO:0007669"/>
    <property type="project" value="TreeGrafter"/>
</dbReference>
<dbReference type="InterPro" id="IPR036291">
    <property type="entry name" value="NAD(P)-bd_dom_sf"/>
</dbReference>
<dbReference type="AlphaFoldDB" id="A0A2N5XUQ3"/>
<evidence type="ECO:0000259" key="2">
    <source>
        <dbReference type="Pfam" id="PF03807"/>
    </source>
</evidence>
<organism evidence="3 4">
    <name type="scientific">Cohaesibacter celericrescens</name>
    <dbReference type="NCBI Taxonomy" id="2067669"/>
    <lineage>
        <taxon>Bacteria</taxon>
        <taxon>Pseudomonadati</taxon>
        <taxon>Pseudomonadota</taxon>
        <taxon>Alphaproteobacteria</taxon>
        <taxon>Hyphomicrobiales</taxon>
        <taxon>Cohaesibacteraceae</taxon>
    </lineage>
</organism>
<dbReference type="GO" id="GO:0052851">
    <property type="term" value="F:ferric-chelate reductase (NADPH) activity"/>
    <property type="evidence" value="ECO:0007669"/>
    <property type="project" value="TreeGrafter"/>
</dbReference>
<accession>A0A2N5XUQ3</accession>
<dbReference type="GO" id="GO:0006740">
    <property type="term" value="P:NADPH regeneration"/>
    <property type="evidence" value="ECO:0007669"/>
    <property type="project" value="InterPro"/>
</dbReference>
<protein>
    <submittedName>
        <fullName evidence="3">NADPH-dependent F420 reductase</fullName>
    </submittedName>
</protein>
<dbReference type="EMBL" id="PKUQ01000009">
    <property type="protein sequence ID" value="PLW78241.1"/>
    <property type="molecule type" value="Genomic_DNA"/>
</dbReference>
<dbReference type="InterPro" id="IPR051267">
    <property type="entry name" value="STEAP_metalloreductase"/>
</dbReference>
<dbReference type="RefSeq" id="WP_101532738.1">
    <property type="nucleotide sequence ID" value="NZ_PKUQ01000009.1"/>
</dbReference>
<dbReference type="Gene3D" id="3.40.50.720">
    <property type="entry name" value="NAD(P)-binding Rossmann-like Domain"/>
    <property type="match status" value="1"/>
</dbReference>
<dbReference type="Proteomes" id="UP000234881">
    <property type="component" value="Unassembled WGS sequence"/>
</dbReference>
<dbReference type="Pfam" id="PF03807">
    <property type="entry name" value="F420_oxidored"/>
    <property type="match status" value="1"/>
</dbReference>
<keyword evidence="1" id="KW-0560">Oxidoreductase</keyword>
<name>A0A2N5XUQ3_9HYPH</name>
<evidence type="ECO:0000313" key="4">
    <source>
        <dbReference type="Proteomes" id="UP000234881"/>
    </source>
</evidence>
<feature type="domain" description="Pyrroline-5-carboxylate reductase catalytic N-terminal" evidence="2">
    <location>
        <begin position="2"/>
        <end position="102"/>
    </location>
</feature>
<dbReference type="InterPro" id="IPR010185">
    <property type="entry name" value="NpdG"/>
</dbReference>
<dbReference type="PANTHER" id="PTHR14239">
    <property type="entry name" value="DUDULIN-RELATED"/>
    <property type="match status" value="1"/>
</dbReference>
<sequence>MTIAIIGGTGPQGQGLALRFARAGVPVALGSRDGARAAEIGKDLMAQLGEGAAFITGLANEDATKAADELVILAVPFAGHNATLAALKPHLAGKIVVDIVVPLAEGDPKKVTMPPEGSATEAAQALLGPDIPVVGALHNVSATTLKNLDWDINCDILVCGNSLPARKSVMALIEKLGVNAYNAGDAEAARCIEAITPILIRINISKQVPFTHAGIKIWAPDH</sequence>